<dbReference type="PANTHER" id="PTHR22926:SF5">
    <property type="entry name" value="PHOSPHO-N-ACETYLMURAMOYL-PENTAPEPTIDE-TRANSFERASE HOMOLOG"/>
    <property type="match status" value="1"/>
</dbReference>
<protein>
    <recommendedName>
        <fullName evidence="7 8">Phospho-N-acetylmuramoyl-pentapeptide-transferase</fullName>
        <ecNumber evidence="7 8">2.7.8.13</ecNumber>
    </recommendedName>
    <alternativeName>
        <fullName evidence="7">UDP-MurNAc-pentapeptide phosphotransferase</fullName>
    </alternativeName>
</protein>
<dbReference type="GO" id="GO:0008963">
    <property type="term" value="F:phospho-N-acetylmuramoyl-pentapeptide-transferase activity"/>
    <property type="evidence" value="ECO:0007669"/>
    <property type="project" value="UniProtKB-UniRule"/>
</dbReference>
<evidence type="ECO:0000313" key="11">
    <source>
        <dbReference type="Proteomes" id="UP000198817"/>
    </source>
</evidence>
<dbReference type="GO" id="GO:0051992">
    <property type="term" value="F:UDP-N-acetylmuramoyl-L-alanyl-D-glutamyl-meso-2,6-diaminopimelyl-D-alanyl-D-alanine:undecaprenyl-phosphate transferase activity"/>
    <property type="evidence" value="ECO:0007669"/>
    <property type="project" value="RHEA"/>
</dbReference>
<dbReference type="GO" id="GO:0008360">
    <property type="term" value="P:regulation of cell shape"/>
    <property type="evidence" value="ECO:0007669"/>
    <property type="project" value="UniProtKB-KW"/>
</dbReference>
<feature type="binding site" evidence="9">
    <location>
        <position position="175"/>
    </location>
    <ligand>
        <name>Mg(2+)</name>
        <dbReference type="ChEBI" id="CHEBI:18420"/>
    </ligand>
</feature>
<comment type="cofactor">
    <cofactor evidence="7 9">
        <name>Mg(2+)</name>
        <dbReference type="ChEBI" id="CHEBI:18420"/>
    </cofactor>
</comment>
<reference evidence="10 11" key="1">
    <citation type="submission" date="2016-10" db="EMBL/GenBank/DDBJ databases">
        <authorList>
            <person name="de Groot N.N."/>
        </authorList>
    </citation>
    <scope>NUCLEOTIDE SEQUENCE [LARGE SCALE GENOMIC DNA]</scope>
    <source>
        <strain evidence="10 11">KHGC13</strain>
    </source>
</reference>
<dbReference type="PANTHER" id="PTHR22926">
    <property type="entry name" value="PHOSPHO-N-ACETYLMURAMOYL-PENTAPEPTIDE-TRANSFERASE"/>
    <property type="match status" value="1"/>
</dbReference>
<evidence type="ECO:0000256" key="1">
    <source>
        <dbReference type="ARBA" id="ARBA00004141"/>
    </source>
</evidence>
<feature type="transmembrane region" description="Helical" evidence="7">
    <location>
        <begin position="207"/>
        <end position="224"/>
    </location>
</feature>
<keyword evidence="7" id="KW-0961">Cell wall biogenesis/degradation</keyword>
<dbReference type="RefSeq" id="WP_242935106.1">
    <property type="nucleotide sequence ID" value="NZ_CACWQI010000016.1"/>
</dbReference>
<comment type="catalytic activity">
    <reaction evidence="7">
        <text>UDP-N-acetyl-alpha-D-muramoyl-L-alanyl-gamma-D-glutamyl-meso-2,6-diaminopimeloyl-D-alanyl-D-alanine + di-trans,octa-cis-undecaprenyl phosphate = di-trans,octa-cis-undecaprenyl diphospho-N-acetyl-alpha-D-muramoyl-L-alanyl-D-glutamyl-meso-2,6-diaminopimeloyl-D-alanyl-D-alanine + UMP</text>
        <dbReference type="Rhea" id="RHEA:28386"/>
        <dbReference type="ChEBI" id="CHEBI:57865"/>
        <dbReference type="ChEBI" id="CHEBI:60392"/>
        <dbReference type="ChEBI" id="CHEBI:61386"/>
        <dbReference type="ChEBI" id="CHEBI:61387"/>
        <dbReference type="EC" id="2.7.8.13"/>
    </reaction>
</comment>
<organism evidence="10 11">
    <name type="scientific">Eubacterium pyruvativorans</name>
    <dbReference type="NCBI Taxonomy" id="155865"/>
    <lineage>
        <taxon>Bacteria</taxon>
        <taxon>Bacillati</taxon>
        <taxon>Bacillota</taxon>
        <taxon>Clostridia</taxon>
        <taxon>Eubacteriales</taxon>
        <taxon>Eubacteriaceae</taxon>
        <taxon>Eubacterium</taxon>
    </lineage>
</organism>
<dbReference type="InterPro" id="IPR018480">
    <property type="entry name" value="PNAcMuramoyl-5peptid_Trfase_CS"/>
</dbReference>
<dbReference type="HAMAP" id="MF_00038">
    <property type="entry name" value="MraY"/>
    <property type="match status" value="1"/>
</dbReference>
<feature type="transmembrane region" description="Helical" evidence="7">
    <location>
        <begin position="156"/>
        <end position="176"/>
    </location>
</feature>
<evidence type="ECO:0000256" key="7">
    <source>
        <dbReference type="HAMAP-Rule" id="MF_00038"/>
    </source>
</evidence>
<dbReference type="EMBL" id="FPBT01000016">
    <property type="protein sequence ID" value="SFU59307.1"/>
    <property type="molecule type" value="Genomic_DNA"/>
</dbReference>
<keyword evidence="7 9" id="KW-0479">Metal-binding</keyword>
<keyword evidence="6 7" id="KW-0472">Membrane</keyword>
<keyword evidence="3 7" id="KW-0808">Transferase</keyword>
<dbReference type="GO" id="GO:0005886">
    <property type="term" value="C:plasma membrane"/>
    <property type="evidence" value="ECO:0007669"/>
    <property type="project" value="UniProtKB-SubCell"/>
</dbReference>
<name>A0A1I7HF06_9FIRM</name>
<dbReference type="EC" id="2.7.8.13" evidence="7 8"/>
<keyword evidence="7" id="KW-0573">Peptidoglycan synthesis</keyword>
<proteinExistence type="inferred from homology"/>
<comment type="pathway">
    <text evidence="7">Cell wall biogenesis; peptidoglycan biosynthesis.</text>
</comment>
<evidence type="ECO:0000256" key="2">
    <source>
        <dbReference type="ARBA" id="ARBA00005583"/>
    </source>
</evidence>
<evidence type="ECO:0000256" key="6">
    <source>
        <dbReference type="ARBA" id="ARBA00023136"/>
    </source>
</evidence>
<dbReference type="GO" id="GO:0009252">
    <property type="term" value="P:peptidoglycan biosynthetic process"/>
    <property type="evidence" value="ECO:0007669"/>
    <property type="project" value="UniProtKB-UniRule"/>
</dbReference>
<gene>
    <name evidence="7" type="primary">mraY</name>
    <name evidence="10" type="ORF">SAMN05216508_11620</name>
</gene>
<keyword evidence="5 7" id="KW-1133">Transmembrane helix</keyword>
<evidence type="ECO:0000256" key="9">
    <source>
        <dbReference type="PIRSR" id="PIRSR600715-1"/>
    </source>
</evidence>
<keyword evidence="4 7" id="KW-0812">Transmembrane</keyword>
<feature type="transmembrane region" description="Helical" evidence="7">
    <location>
        <begin position="307"/>
        <end position="326"/>
    </location>
</feature>
<feature type="transmembrane region" description="Helical" evidence="7">
    <location>
        <begin position="6"/>
        <end position="26"/>
    </location>
</feature>
<evidence type="ECO:0000313" key="10">
    <source>
        <dbReference type="EMBL" id="SFU59307.1"/>
    </source>
</evidence>
<keyword evidence="7" id="KW-0133">Cell shape</keyword>
<feature type="transmembrane region" description="Helical" evidence="7">
    <location>
        <begin position="257"/>
        <end position="279"/>
    </location>
</feature>
<dbReference type="GO" id="GO:0051301">
    <property type="term" value="P:cell division"/>
    <property type="evidence" value="ECO:0007669"/>
    <property type="project" value="UniProtKB-KW"/>
</dbReference>
<dbReference type="Pfam" id="PF10555">
    <property type="entry name" value="MraY_sig1"/>
    <property type="match status" value="1"/>
</dbReference>
<feature type="transmembrane region" description="Helical" evidence="7">
    <location>
        <begin position="84"/>
        <end position="104"/>
    </location>
</feature>
<dbReference type="PROSITE" id="PS01348">
    <property type="entry name" value="MRAY_2"/>
    <property type="match status" value="1"/>
</dbReference>
<feature type="transmembrane region" description="Helical" evidence="7">
    <location>
        <begin position="60"/>
        <end position="78"/>
    </location>
</feature>
<dbReference type="Proteomes" id="UP000198817">
    <property type="component" value="Unassembled WGS sequence"/>
</dbReference>
<dbReference type="CDD" id="cd06852">
    <property type="entry name" value="GT_MraY"/>
    <property type="match status" value="1"/>
</dbReference>
<dbReference type="InterPro" id="IPR000715">
    <property type="entry name" value="Glycosyl_transferase_4"/>
</dbReference>
<dbReference type="AlphaFoldDB" id="A0A1I7HF06"/>
<feature type="transmembrane region" description="Helical" evidence="7">
    <location>
        <begin position="183"/>
        <end position="201"/>
    </location>
</feature>
<dbReference type="STRING" id="155865.SAMN05216515_11718"/>
<keyword evidence="7" id="KW-1003">Cell membrane</keyword>
<dbReference type="GO" id="GO:0071555">
    <property type="term" value="P:cell wall organization"/>
    <property type="evidence" value="ECO:0007669"/>
    <property type="project" value="UniProtKB-KW"/>
</dbReference>
<evidence type="ECO:0000256" key="4">
    <source>
        <dbReference type="ARBA" id="ARBA00022692"/>
    </source>
</evidence>
<sequence>MEMADLITILITLIIGVAAAGIFTWIEIPILKKKQFGQYIREEGPQSHLSKQGTPTMGGIALYGGITVAGLAGCAFGGGNMVDMVIIIVSGALFGLIGFLDDFIKVAKKHNLGLRAYQKLLLQILFSVLLSLYVMHVTNLGSDVWIPFLNRDVNFGIWYIPFIVFVMVAMTNSVNLTDGLDGLCAGVTAIVSLFFAAVSIWFAAKTSSIYCGAMAGGCIGFLIFNHHPAKIFMGDTGSLALGAGLTAAVVLTKGTFLIPFAGFVFVMESGSVILQVLYFKKTHGKRIFRMAPIHHHFELGGMSEVNVVRMFWGLTVLFCLVAWGIMKIG</sequence>
<comment type="subcellular location">
    <subcellularLocation>
        <location evidence="7">Cell membrane</location>
        <topology evidence="7">Multi-pass membrane protein</topology>
    </subcellularLocation>
    <subcellularLocation>
        <location evidence="1">Membrane</location>
        <topology evidence="1">Multi-pass membrane protein</topology>
    </subcellularLocation>
</comment>
<evidence type="ECO:0000256" key="8">
    <source>
        <dbReference type="NCBIfam" id="TIGR00445"/>
    </source>
</evidence>
<accession>A0A1I7HF06</accession>
<keyword evidence="7 9" id="KW-0460">Magnesium</keyword>
<dbReference type="NCBIfam" id="TIGR00445">
    <property type="entry name" value="mraY"/>
    <property type="match status" value="1"/>
</dbReference>
<dbReference type="UniPathway" id="UPA00219"/>
<dbReference type="GO" id="GO:0046872">
    <property type="term" value="F:metal ion binding"/>
    <property type="evidence" value="ECO:0007669"/>
    <property type="project" value="UniProtKB-KW"/>
</dbReference>
<keyword evidence="7" id="KW-0131">Cell cycle</keyword>
<keyword evidence="7" id="KW-0132">Cell division</keyword>
<dbReference type="InterPro" id="IPR003524">
    <property type="entry name" value="PNAcMuramoyl-5peptid_Trfase"/>
</dbReference>
<dbReference type="Pfam" id="PF00953">
    <property type="entry name" value="Glycos_transf_4"/>
    <property type="match status" value="1"/>
</dbReference>
<comment type="similarity">
    <text evidence="2 7">Belongs to the glycosyltransferase 4 family. MraY subfamily.</text>
</comment>
<feature type="transmembrane region" description="Helical" evidence="7">
    <location>
        <begin position="231"/>
        <end position="251"/>
    </location>
</feature>
<feature type="transmembrane region" description="Helical" evidence="7">
    <location>
        <begin position="116"/>
        <end position="136"/>
    </location>
</feature>
<keyword evidence="11" id="KW-1185">Reference proteome</keyword>
<evidence type="ECO:0000256" key="5">
    <source>
        <dbReference type="ARBA" id="ARBA00022989"/>
    </source>
</evidence>
<feature type="binding site" evidence="9">
    <location>
        <position position="235"/>
    </location>
    <ligand>
        <name>Mg(2+)</name>
        <dbReference type="ChEBI" id="CHEBI:18420"/>
    </ligand>
</feature>
<evidence type="ECO:0000256" key="3">
    <source>
        <dbReference type="ARBA" id="ARBA00022679"/>
    </source>
</evidence>
<comment type="function">
    <text evidence="7">Catalyzes the initial step of the lipid cycle reactions in the biosynthesis of the cell wall peptidoglycan: transfers peptidoglycan precursor phospho-MurNAc-pentapeptide from UDP-MurNAc-pentapeptide onto the lipid carrier undecaprenyl phosphate, yielding undecaprenyl-pyrophosphoryl-MurNAc-pentapeptide, known as lipid I.</text>
</comment>